<protein>
    <submittedName>
        <fullName evidence="4">Peptidase M16</fullName>
    </submittedName>
</protein>
<dbReference type="Pfam" id="PF05193">
    <property type="entry name" value="Peptidase_M16_C"/>
    <property type="match status" value="1"/>
</dbReference>
<dbReference type="Gene3D" id="3.30.830.10">
    <property type="entry name" value="Metalloenzyme, LuxS/M16 peptidase-like"/>
    <property type="match status" value="2"/>
</dbReference>
<name>A0A402CXN8_9BACT</name>
<evidence type="ECO:0000256" key="1">
    <source>
        <dbReference type="ARBA" id="ARBA00007261"/>
    </source>
</evidence>
<dbReference type="KEGG" id="ccot:CCAX7_43160"/>
<keyword evidence="5" id="KW-1185">Reference proteome</keyword>
<dbReference type="GO" id="GO:0046872">
    <property type="term" value="F:metal ion binding"/>
    <property type="evidence" value="ECO:0007669"/>
    <property type="project" value="InterPro"/>
</dbReference>
<feature type="compositionally biased region" description="Acidic residues" evidence="3">
    <location>
        <begin position="414"/>
        <end position="424"/>
    </location>
</feature>
<accession>A0A402CXN8</accession>
<evidence type="ECO:0000313" key="4">
    <source>
        <dbReference type="EMBL" id="BDI32265.1"/>
    </source>
</evidence>
<dbReference type="RefSeq" id="WP_218025624.1">
    <property type="nucleotide sequence ID" value="NZ_AP025739.1"/>
</dbReference>
<dbReference type="InterPro" id="IPR011249">
    <property type="entry name" value="Metalloenz_LuxS/M16"/>
</dbReference>
<dbReference type="EMBL" id="AP025739">
    <property type="protein sequence ID" value="BDI32265.1"/>
    <property type="molecule type" value="Genomic_DNA"/>
</dbReference>
<dbReference type="Proteomes" id="UP000287394">
    <property type="component" value="Chromosome"/>
</dbReference>
<dbReference type="InterPro" id="IPR007863">
    <property type="entry name" value="Peptidase_M16_C"/>
</dbReference>
<dbReference type="PANTHER" id="PTHR11851">
    <property type="entry name" value="METALLOPROTEASE"/>
    <property type="match status" value="1"/>
</dbReference>
<dbReference type="InterPro" id="IPR050361">
    <property type="entry name" value="MPP/UQCRC_Complex"/>
</dbReference>
<gene>
    <name evidence="4" type="ORF">CCAX7_43160</name>
</gene>
<dbReference type="InterPro" id="IPR001431">
    <property type="entry name" value="Pept_M16_Zn_BS"/>
</dbReference>
<evidence type="ECO:0000256" key="3">
    <source>
        <dbReference type="SAM" id="MobiDB-lite"/>
    </source>
</evidence>
<evidence type="ECO:0000256" key="2">
    <source>
        <dbReference type="RuleBase" id="RU004447"/>
    </source>
</evidence>
<sequence>MIQREVLPNGVRIVTENISYVQSVALGIWVGVGARDESDKLRGVSHVIEHMLFKGTPSRTAQQIADEIDTVGGDINAFTSKENTCYHVRVLSEHVPLALDILTDMFLNSSFDAEELGREKNVILEEIKQRDDEPDDLVHDLFAEVTWPGHVLGKSVIGTPETVSSFNSDDLRSYIKNCYTPDTIVISAAGNLNHDEIVAYVASKFGDLTGSISDWRAADTTPEFQPGQIYVEKPIEQVNLVMGVPGVSQLSDEKYALSILDNVLGGSMSSRLFQEIREKRGLAYSVGTYAQSYQEGGYFAFYSGTGAATAEQVIDLIKAECVNIRKNGVTEKELQRSKNQFRGGIVMGQESMNSRMMRMGRNELNYGRVLPIQEIMDKINAVTVSDIASLSERLFAKEEFSMATVGPAPGSVTESDEDEEETEE</sequence>
<dbReference type="InterPro" id="IPR011765">
    <property type="entry name" value="Pept_M16_N"/>
</dbReference>
<dbReference type="GO" id="GO:0006508">
    <property type="term" value="P:proteolysis"/>
    <property type="evidence" value="ECO:0007669"/>
    <property type="project" value="InterPro"/>
</dbReference>
<comment type="similarity">
    <text evidence="1 2">Belongs to the peptidase M16 family.</text>
</comment>
<organism evidence="4 5">
    <name type="scientific">Capsulimonas corticalis</name>
    <dbReference type="NCBI Taxonomy" id="2219043"/>
    <lineage>
        <taxon>Bacteria</taxon>
        <taxon>Bacillati</taxon>
        <taxon>Armatimonadota</taxon>
        <taxon>Armatimonadia</taxon>
        <taxon>Capsulimonadales</taxon>
        <taxon>Capsulimonadaceae</taxon>
        <taxon>Capsulimonas</taxon>
    </lineage>
</organism>
<dbReference type="SUPFAM" id="SSF63411">
    <property type="entry name" value="LuxS/MPP-like metallohydrolase"/>
    <property type="match status" value="2"/>
</dbReference>
<dbReference type="GO" id="GO:0004222">
    <property type="term" value="F:metalloendopeptidase activity"/>
    <property type="evidence" value="ECO:0007669"/>
    <property type="project" value="InterPro"/>
</dbReference>
<dbReference type="FunFam" id="3.30.830.10:FF:000008">
    <property type="entry name" value="Mitochondrial-processing peptidase subunit beta"/>
    <property type="match status" value="1"/>
</dbReference>
<dbReference type="AlphaFoldDB" id="A0A402CXN8"/>
<feature type="region of interest" description="Disordered" evidence="3">
    <location>
        <begin position="405"/>
        <end position="424"/>
    </location>
</feature>
<reference evidence="4 5" key="1">
    <citation type="journal article" date="2019" name="Int. J. Syst. Evol. Microbiol.">
        <title>Capsulimonas corticalis gen. nov., sp. nov., an aerobic capsulated bacterium, of a novel bacterial order, Capsulimonadales ord. nov., of the class Armatimonadia of the phylum Armatimonadetes.</title>
        <authorList>
            <person name="Li J."/>
            <person name="Kudo C."/>
            <person name="Tonouchi A."/>
        </authorList>
    </citation>
    <scope>NUCLEOTIDE SEQUENCE [LARGE SCALE GENOMIC DNA]</scope>
    <source>
        <strain evidence="4 5">AX-7</strain>
    </source>
</reference>
<dbReference type="Pfam" id="PF00675">
    <property type="entry name" value="Peptidase_M16"/>
    <property type="match status" value="1"/>
</dbReference>
<dbReference type="FunCoup" id="A0A402CXN8">
    <property type="interactions" value="464"/>
</dbReference>
<dbReference type="PANTHER" id="PTHR11851:SF49">
    <property type="entry name" value="MITOCHONDRIAL-PROCESSING PEPTIDASE SUBUNIT ALPHA"/>
    <property type="match status" value="1"/>
</dbReference>
<evidence type="ECO:0000313" key="5">
    <source>
        <dbReference type="Proteomes" id="UP000287394"/>
    </source>
</evidence>
<proteinExistence type="inferred from homology"/>
<dbReference type="PROSITE" id="PS00143">
    <property type="entry name" value="INSULINASE"/>
    <property type="match status" value="1"/>
</dbReference>